<dbReference type="SMART" id="SM00823">
    <property type="entry name" value="PKS_PP"/>
    <property type="match status" value="1"/>
</dbReference>
<dbReference type="Pfam" id="PF00501">
    <property type="entry name" value="AMP-binding"/>
    <property type="match status" value="1"/>
</dbReference>
<dbReference type="GO" id="GO:0044550">
    <property type="term" value="P:secondary metabolite biosynthetic process"/>
    <property type="evidence" value="ECO:0007669"/>
    <property type="project" value="TreeGrafter"/>
</dbReference>
<dbReference type="InterPro" id="IPR045851">
    <property type="entry name" value="AMP-bd_C_sf"/>
</dbReference>
<evidence type="ECO:0000256" key="2">
    <source>
        <dbReference type="ARBA" id="ARBA00022553"/>
    </source>
</evidence>
<feature type="domain" description="Carrier" evidence="3">
    <location>
        <begin position="525"/>
        <end position="600"/>
    </location>
</feature>
<dbReference type="InterPro" id="IPR020845">
    <property type="entry name" value="AMP-binding_CS"/>
</dbReference>
<accession>A0A652YWS0</accession>
<evidence type="ECO:0000313" key="4">
    <source>
        <dbReference type="EMBL" id="TYQ08111.1"/>
    </source>
</evidence>
<reference evidence="4" key="1">
    <citation type="submission" date="2019-07" db="EMBL/GenBank/DDBJ databases">
        <title>Genomic Encyclopedia of Type Strains, Phase IV (KMG-IV): sequencing the most valuable type-strain genomes for metagenomic binning, comparative biology and taxonomic classification.</title>
        <authorList>
            <person name="Goeker M."/>
        </authorList>
    </citation>
    <scope>NUCLEOTIDE SEQUENCE</scope>
    <source>
        <strain evidence="4">DSM 44596</strain>
    </source>
</reference>
<proteinExistence type="predicted"/>
<keyword evidence="2" id="KW-0597">Phosphoprotein</keyword>
<dbReference type="PROSITE" id="PS50075">
    <property type="entry name" value="CARRIER"/>
    <property type="match status" value="1"/>
</dbReference>
<dbReference type="EMBL" id="VNIQ01000001">
    <property type="protein sequence ID" value="TYQ08111.1"/>
    <property type="molecule type" value="Genomic_DNA"/>
</dbReference>
<evidence type="ECO:0000256" key="1">
    <source>
        <dbReference type="ARBA" id="ARBA00022450"/>
    </source>
</evidence>
<sequence length="619" mass="66477">MNHIQRHLHSHLPDEHLPDDSVVRQIARVVESAPRSLAVSSVEEELDYGQLHSRAIALADDLKSAGVVPGDLVALCVPRSTDCVVGALGILSAGAGYVALDPRQPDARLRFAVQDSSTRALVAFPDVAARLDWVDPIEPPHTVGAPVDGEAVIAEKFSTRPTDAAYVVYTSGSTGEPKGVVAEHGGLLNLIDWHKRSFELTSNDRCTLIASPGFDAAVWELWPALTAGASLHVVPSGLENDPVRLRDWLVSERVSVCFVPTPLAESLIAMTWPENTALRILLTGGDVLYHRPPPGLPFTLVNNYGLSEASVVSVSGVVDPLAGDTPADALPALGRAIDGVDLEVVGEDGSPVRAGEVGELVIRGVSVARGYLGLPELTAQKFSQHGNDPAQREYRTGDLVRVNRFGDVEFSSRRDDQVQIRGNRVEVGEIAGVLDRHPAVQASVVIVRGDRQNPSLAAFVVRDDKTADLSGLQTYLSAHLPDHMLPRSIIELDEFPTTAHGKIDRAALERAAHSTISVDRGSLIAPRNEVEAALAEIVAIRLDLPAVGIDENFFVLGGHSMLGAQLIIRIAEMYGVEMTLLELFDNPTVRDMAAKVEQLVVEQISGMSDQELLDAGRSE</sequence>
<protein>
    <submittedName>
        <fullName evidence="4">Amino acid adenylation domain-containing protein</fullName>
    </submittedName>
</protein>
<dbReference type="InterPro" id="IPR009081">
    <property type="entry name" value="PP-bd_ACP"/>
</dbReference>
<dbReference type="InterPro" id="IPR020806">
    <property type="entry name" value="PKS_PP-bd"/>
</dbReference>
<dbReference type="SUPFAM" id="SSF47336">
    <property type="entry name" value="ACP-like"/>
    <property type="match status" value="1"/>
</dbReference>
<dbReference type="CDD" id="cd05930">
    <property type="entry name" value="A_NRPS"/>
    <property type="match status" value="1"/>
</dbReference>
<dbReference type="PROSITE" id="PS00455">
    <property type="entry name" value="AMP_BINDING"/>
    <property type="match status" value="1"/>
</dbReference>
<dbReference type="PANTHER" id="PTHR45527">
    <property type="entry name" value="NONRIBOSOMAL PEPTIDE SYNTHETASE"/>
    <property type="match status" value="1"/>
</dbReference>
<dbReference type="Pfam" id="PF00550">
    <property type="entry name" value="PP-binding"/>
    <property type="match status" value="1"/>
</dbReference>
<name>A0A652YWS0_NOCGL</name>
<dbReference type="Gene3D" id="3.40.50.12780">
    <property type="entry name" value="N-terminal domain of ligase-like"/>
    <property type="match status" value="1"/>
</dbReference>
<comment type="caution">
    <text evidence="4">The sequence shown here is derived from an EMBL/GenBank/DDBJ whole genome shotgun (WGS) entry which is preliminary data.</text>
</comment>
<dbReference type="AlphaFoldDB" id="A0A652YWS0"/>
<gene>
    <name evidence="4" type="ORF">FNL38_101482</name>
</gene>
<dbReference type="Gene3D" id="1.10.1200.10">
    <property type="entry name" value="ACP-like"/>
    <property type="match status" value="1"/>
</dbReference>
<dbReference type="GO" id="GO:0043041">
    <property type="term" value="P:amino acid activation for nonribosomal peptide biosynthetic process"/>
    <property type="evidence" value="ECO:0007669"/>
    <property type="project" value="TreeGrafter"/>
</dbReference>
<dbReference type="Gene3D" id="3.30.300.30">
    <property type="match status" value="1"/>
</dbReference>
<dbReference type="InterPro" id="IPR025110">
    <property type="entry name" value="AMP-bd_C"/>
</dbReference>
<dbReference type="InterPro" id="IPR010071">
    <property type="entry name" value="AA_adenyl_dom"/>
</dbReference>
<dbReference type="GO" id="GO:0005737">
    <property type="term" value="C:cytoplasm"/>
    <property type="evidence" value="ECO:0007669"/>
    <property type="project" value="TreeGrafter"/>
</dbReference>
<keyword evidence="1" id="KW-0596">Phosphopantetheine</keyword>
<dbReference type="InterPro" id="IPR042099">
    <property type="entry name" value="ANL_N_sf"/>
</dbReference>
<dbReference type="Pfam" id="PF13193">
    <property type="entry name" value="AMP-binding_C"/>
    <property type="match status" value="1"/>
</dbReference>
<dbReference type="PANTHER" id="PTHR45527:SF1">
    <property type="entry name" value="FATTY ACID SYNTHASE"/>
    <property type="match status" value="1"/>
</dbReference>
<dbReference type="InterPro" id="IPR036736">
    <property type="entry name" value="ACP-like_sf"/>
</dbReference>
<dbReference type="SUPFAM" id="SSF56801">
    <property type="entry name" value="Acetyl-CoA synthetase-like"/>
    <property type="match status" value="1"/>
</dbReference>
<dbReference type="InterPro" id="IPR000873">
    <property type="entry name" value="AMP-dep_synth/lig_dom"/>
</dbReference>
<organism evidence="4">
    <name type="scientific">Nocardia globerula</name>
    <dbReference type="NCBI Taxonomy" id="1818"/>
    <lineage>
        <taxon>Bacteria</taxon>
        <taxon>Bacillati</taxon>
        <taxon>Actinomycetota</taxon>
        <taxon>Actinomycetes</taxon>
        <taxon>Mycobacteriales</taxon>
        <taxon>Nocardiaceae</taxon>
        <taxon>Nocardia</taxon>
    </lineage>
</organism>
<dbReference type="GO" id="GO:0031177">
    <property type="term" value="F:phosphopantetheine binding"/>
    <property type="evidence" value="ECO:0007669"/>
    <property type="project" value="InterPro"/>
</dbReference>
<dbReference type="NCBIfam" id="TIGR01733">
    <property type="entry name" value="AA-adenyl-dom"/>
    <property type="match status" value="1"/>
</dbReference>
<evidence type="ECO:0000259" key="3">
    <source>
        <dbReference type="PROSITE" id="PS50075"/>
    </source>
</evidence>